<dbReference type="EMBL" id="JADCNM010000010">
    <property type="protein sequence ID" value="KAG0464770.1"/>
    <property type="molecule type" value="Genomic_DNA"/>
</dbReference>
<dbReference type="AlphaFoldDB" id="A0A835UL76"/>
<gene>
    <name evidence="11" type="ORF">HPP92_018934</name>
</gene>
<dbReference type="GO" id="GO:0008970">
    <property type="term" value="F:phospholipase A1 activity"/>
    <property type="evidence" value="ECO:0007669"/>
    <property type="project" value="UniProtKB-ARBA"/>
</dbReference>
<evidence type="ECO:0000256" key="8">
    <source>
        <dbReference type="ARBA" id="ARBA00022963"/>
    </source>
</evidence>
<dbReference type="PANTHER" id="PTHR31403:SF11">
    <property type="entry name" value="OS12G0614500 PROTEIN"/>
    <property type="match status" value="1"/>
</dbReference>
<name>A0A835UL76_VANPL</name>
<evidence type="ECO:0000259" key="10">
    <source>
        <dbReference type="Pfam" id="PF01764"/>
    </source>
</evidence>
<keyword evidence="4" id="KW-0150">Chloroplast</keyword>
<evidence type="ECO:0000256" key="2">
    <source>
        <dbReference type="ARBA" id="ARBA00004229"/>
    </source>
</evidence>
<keyword evidence="9" id="KW-0443">Lipid metabolism</keyword>
<evidence type="ECO:0000256" key="4">
    <source>
        <dbReference type="ARBA" id="ARBA00022528"/>
    </source>
</evidence>
<evidence type="ECO:0000313" key="12">
    <source>
        <dbReference type="Proteomes" id="UP000639772"/>
    </source>
</evidence>
<evidence type="ECO:0000256" key="6">
    <source>
        <dbReference type="ARBA" id="ARBA00022801"/>
    </source>
</evidence>
<keyword evidence="8" id="KW-0442">Lipid degradation</keyword>
<evidence type="ECO:0000256" key="3">
    <source>
        <dbReference type="ARBA" id="ARBA00010701"/>
    </source>
</evidence>
<evidence type="ECO:0000256" key="1">
    <source>
        <dbReference type="ARBA" id="ARBA00003523"/>
    </source>
</evidence>
<dbReference type="Pfam" id="PF01764">
    <property type="entry name" value="Lipase_3"/>
    <property type="match status" value="1"/>
</dbReference>
<evidence type="ECO:0000256" key="5">
    <source>
        <dbReference type="ARBA" id="ARBA00022640"/>
    </source>
</evidence>
<evidence type="ECO:0000256" key="7">
    <source>
        <dbReference type="ARBA" id="ARBA00022946"/>
    </source>
</evidence>
<keyword evidence="6" id="KW-0378">Hydrolase</keyword>
<dbReference type="Gene3D" id="3.40.50.1820">
    <property type="entry name" value="alpha/beta hydrolase"/>
    <property type="match status" value="1"/>
</dbReference>
<reference evidence="11 12" key="1">
    <citation type="journal article" date="2020" name="Nat. Food">
        <title>A phased Vanilla planifolia genome enables genetic improvement of flavour and production.</title>
        <authorList>
            <person name="Hasing T."/>
            <person name="Tang H."/>
            <person name="Brym M."/>
            <person name="Khazi F."/>
            <person name="Huang T."/>
            <person name="Chambers A.H."/>
        </authorList>
    </citation>
    <scope>NUCLEOTIDE SEQUENCE [LARGE SCALE GENOMIC DNA]</scope>
    <source>
        <tissue evidence="11">Leaf</tissue>
    </source>
</reference>
<dbReference type="GO" id="GO:0009507">
    <property type="term" value="C:chloroplast"/>
    <property type="evidence" value="ECO:0007669"/>
    <property type="project" value="UniProtKB-SubCell"/>
</dbReference>
<comment type="subcellular location">
    <subcellularLocation>
        <location evidence="2">Plastid</location>
        <location evidence="2">Chloroplast</location>
    </subcellularLocation>
</comment>
<dbReference type="PANTHER" id="PTHR31403">
    <property type="entry name" value="PHOSPHOLIPASE A1-IBETA2, CHLOROPLASTIC"/>
    <property type="match status" value="1"/>
</dbReference>
<accession>A0A835UL76</accession>
<organism evidence="11 12">
    <name type="scientific">Vanilla planifolia</name>
    <name type="common">Vanilla</name>
    <dbReference type="NCBI Taxonomy" id="51239"/>
    <lineage>
        <taxon>Eukaryota</taxon>
        <taxon>Viridiplantae</taxon>
        <taxon>Streptophyta</taxon>
        <taxon>Embryophyta</taxon>
        <taxon>Tracheophyta</taxon>
        <taxon>Spermatophyta</taxon>
        <taxon>Magnoliopsida</taxon>
        <taxon>Liliopsida</taxon>
        <taxon>Asparagales</taxon>
        <taxon>Orchidaceae</taxon>
        <taxon>Vanilloideae</taxon>
        <taxon>Vanilleae</taxon>
        <taxon>Vanilla</taxon>
    </lineage>
</organism>
<feature type="domain" description="Fungal lipase-type" evidence="10">
    <location>
        <begin position="282"/>
        <end position="431"/>
    </location>
</feature>
<dbReference type="SUPFAM" id="SSF53474">
    <property type="entry name" value="alpha/beta-Hydrolases"/>
    <property type="match status" value="1"/>
</dbReference>
<dbReference type="GO" id="GO:0016042">
    <property type="term" value="P:lipid catabolic process"/>
    <property type="evidence" value="ECO:0007669"/>
    <property type="project" value="UniProtKB-KW"/>
</dbReference>
<comment type="similarity">
    <text evidence="3">Belongs to the AB hydrolase superfamily. Lipase family.</text>
</comment>
<keyword evidence="7" id="KW-0809">Transit peptide</keyword>
<dbReference type="InterPro" id="IPR029058">
    <property type="entry name" value="AB_hydrolase_fold"/>
</dbReference>
<evidence type="ECO:0000313" key="11">
    <source>
        <dbReference type="EMBL" id="KAG0464770.1"/>
    </source>
</evidence>
<dbReference type="InterPro" id="IPR002921">
    <property type="entry name" value="Fungal_lipase-type"/>
</dbReference>
<comment type="caution">
    <text evidence="11">The sequence shown here is derived from an EMBL/GenBank/DDBJ whole genome shotgun (WGS) entry which is preliminary data.</text>
</comment>
<evidence type="ECO:0000256" key="9">
    <source>
        <dbReference type="ARBA" id="ARBA00023098"/>
    </source>
</evidence>
<dbReference type="Proteomes" id="UP000639772">
    <property type="component" value="Chromosome 10"/>
</dbReference>
<protein>
    <recommendedName>
        <fullName evidence="10">Fungal lipase-type domain-containing protein</fullName>
    </recommendedName>
</protein>
<comment type="function">
    <text evidence="1">Acylhydrolase that catalyzes the hydrolysis of phospholipids at the sn-1 position.</text>
</comment>
<dbReference type="CDD" id="cd00519">
    <property type="entry name" value="Lipase_3"/>
    <property type="match status" value="1"/>
</dbReference>
<proteinExistence type="inferred from homology"/>
<keyword evidence="5" id="KW-0934">Plastid</keyword>
<dbReference type="FunFam" id="3.40.50.1820:FF:000065">
    <property type="entry name" value="Phospholipase A1-II 3"/>
    <property type="match status" value="1"/>
</dbReference>
<dbReference type="OrthoDB" id="426718at2759"/>
<sequence>MHPSSSNVPIDWTRQTSGCLAVKHLGQMIFVFNELYNETTEVLSLLGLNTFIATMAFASSAVANGIFFSAKNNNPFVSYAIANDQNAKRTTAKPLPVQHVNKKAMSSSILKLPSSISNLLHLHLSSHQEVVYPPRTTNSCFLIQNQIPSCSPKEEISSLQPALHGRDDWSPVLEPLHPYVRRELIKYGELAQATYDAFDNNPLSKYQGSCLYGRNRLLPALGLSHHGYFVTEYIYATTHAHLLHWLVRPFFPSCWSDDSNWMGFIAVSGDEESRRIGCRDIVVAWRGTVSPAEWIEDLQGKLEHLPQAPDDVRVEHGFLSMYTSRSPTSRFTRSSASEQVMPELLRLVELYKKRGEEVSVTITGHSLGGALALLNAAEAGSLLPKDVAVKAISFGAPRVGNEEFGDMLRRNGVKVLRVVTKQDVVPKVPGLFFNEGLNRTGWEWIYEHVGDELELDARASPYLKNGVVDIAGFHGLETYLHLVDGYDGAEGGFRAGARRDVALVNKASGFLREELSIPANWYQPENKGMVRNKFGRWVLSGRDPEDIPSPCTANAYDVSSSVM</sequence>